<proteinExistence type="inferred from homology"/>
<dbReference type="RefSeq" id="WP_344128047.1">
    <property type="nucleotide sequence ID" value="NZ_BAAALT010000039.1"/>
</dbReference>
<keyword evidence="5" id="KW-0175">Coiled coil</keyword>
<dbReference type="PANTHER" id="PTHR47359">
    <property type="entry name" value="PEPTIDOGLYCAN DL-ENDOPEPTIDASE CWLO"/>
    <property type="match status" value="1"/>
</dbReference>
<dbReference type="PANTHER" id="PTHR47359:SF3">
    <property type="entry name" value="NLP_P60 DOMAIN-CONTAINING PROTEIN-RELATED"/>
    <property type="match status" value="1"/>
</dbReference>
<sequence length="315" mass="34639">MVTLVIATPTAGHADPPGDVERQLNAASERLEKVVERFNANRADLARTRARMRAVTRQLRPLDKRLDAAQSRVSHIAVTAFKDGGLVMATALLTATSPDVFVDRLMVLDHMARTKHRALRRLGSLDRGLRARQHDLAKLAHRLAAQHRTLAADRAEVLSEITRLEELRARHARRAGTGWGAPVATLGNDPDSVQERALTGPRGRSVVTYALDQRGKSYYFGAAGPDAFDCSGLAMAAWRRAGVYLPHNAYRMWGSVPHLPRADLRPGDLVFYYSDIHHVAVYIGGDRVVHAPGWGQPVTISPMHHAPVYGYGRPG</sequence>
<comment type="caution">
    <text evidence="7">The sequence shown here is derived from an EMBL/GenBank/DDBJ whole genome shotgun (WGS) entry which is preliminary data.</text>
</comment>
<feature type="coiled-coil region" evidence="5">
    <location>
        <begin position="21"/>
        <end position="48"/>
    </location>
</feature>
<dbReference type="Proteomes" id="UP001500218">
    <property type="component" value="Unassembled WGS sequence"/>
</dbReference>
<name>A0ABN2LPL9_9ACTN</name>
<dbReference type="Gene3D" id="3.90.1720.10">
    <property type="entry name" value="endopeptidase domain like (from Nostoc punctiforme)"/>
    <property type="match status" value="1"/>
</dbReference>
<dbReference type="InterPro" id="IPR000064">
    <property type="entry name" value="NLP_P60_dom"/>
</dbReference>
<organism evidence="7 8">
    <name type="scientific">Luedemannella flava</name>
    <dbReference type="NCBI Taxonomy" id="349316"/>
    <lineage>
        <taxon>Bacteria</taxon>
        <taxon>Bacillati</taxon>
        <taxon>Actinomycetota</taxon>
        <taxon>Actinomycetes</taxon>
        <taxon>Micromonosporales</taxon>
        <taxon>Micromonosporaceae</taxon>
        <taxon>Luedemannella</taxon>
    </lineage>
</organism>
<dbReference type="EMBL" id="BAAALT010000039">
    <property type="protein sequence ID" value="GAA1795598.1"/>
    <property type="molecule type" value="Genomic_DNA"/>
</dbReference>
<accession>A0ABN2LPL9</accession>
<dbReference type="Pfam" id="PF00877">
    <property type="entry name" value="NLPC_P60"/>
    <property type="match status" value="1"/>
</dbReference>
<keyword evidence="8" id="KW-1185">Reference proteome</keyword>
<keyword evidence="2" id="KW-0645">Protease</keyword>
<evidence type="ECO:0000256" key="3">
    <source>
        <dbReference type="ARBA" id="ARBA00022801"/>
    </source>
</evidence>
<evidence type="ECO:0000256" key="4">
    <source>
        <dbReference type="ARBA" id="ARBA00022807"/>
    </source>
</evidence>
<evidence type="ECO:0000313" key="7">
    <source>
        <dbReference type="EMBL" id="GAA1795598.1"/>
    </source>
</evidence>
<dbReference type="Gene3D" id="6.10.250.3150">
    <property type="match status" value="1"/>
</dbReference>
<reference evidence="7 8" key="1">
    <citation type="journal article" date="2019" name="Int. J. Syst. Evol. Microbiol.">
        <title>The Global Catalogue of Microorganisms (GCM) 10K type strain sequencing project: providing services to taxonomists for standard genome sequencing and annotation.</title>
        <authorList>
            <consortium name="The Broad Institute Genomics Platform"/>
            <consortium name="The Broad Institute Genome Sequencing Center for Infectious Disease"/>
            <person name="Wu L."/>
            <person name="Ma J."/>
        </authorList>
    </citation>
    <scope>NUCLEOTIDE SEQUENCE [LARGE SCALE GENOMIC DNA]</scope>
    <source>
        <strain evidence="7 8">JCM 13250</strain>
    </source>
</reference>
<gene>
    <name evidence="7" type="ORF">GCM10009682_16700</name>
</gene>
<dbReference type="PROSITE" id="PS51935">
    <property type="entry name" value="NLPC_P60"/>
    <property type="match status" value="1"/>
</dbReference>
<keyword evidence="3" id="KW-0378">Hydrolase</keyword>
<feature type="domain" description="NlpC/P60" evidence="6">
    <location>
        <begin position="200"/>
        <end position="315"/>
    </location>
</feature>
<dbReference type="SUPFAM" id="SSF54001">
    <property type="entry name" value="Cysteine proteinases"/>
    <property type="match status" value="1"/>
</dbReference>
<evidence type="ECO:0000256" key="5">
    <source>
        <dbReference type="SAM" id="Coils"/>
    </source>
</evidence>
<evidence type="ECO:0000256" key="1">
    <source>
        <dbReference type="ARBA" id="ARBA00007074"/>
    </source>
</evidence>
<dbReference type="InterPro" id="IPR038765">
    <property type="entry name" value="Papain-like_cys_pep_sf"/>
</dbReference>
<evidence type="ECO:0000256" key="2">
    <source>
        <dbReference type="ARBA" id="ARBA00022670"/>
    </source>
</evidence>
<evidence type="ECO:0000259" key="6">
    <source>
        <dbReference type="PROSITE" id="PS51935"/>
    </source>
</evidence>
<keyword evidence="4" id="KW-0788">Thiol protease</keyword>
<comment type="similarity">
    <text evidence="1">Belongs to the peptidase C40 family.</text>
</comment>
<protein>
    <submittedName>
        <fullName evidence="7">C40 family peptidase</fullName>
    </submittedName>
</protein>
<evidence type="ECO:0000313" key="8">
    <source>
        <dbReference type="Proteomes" id="UP001500218"/>
    </source>
</evidence>
<dbReference type="InterPro" id="IPR051794">
    <property type="entry name" value="PG_Endopeptidase_C40"/>
</dbReference>